<name>A0ABR6WCM0_9BACT</name>
<reference evidence="2 3" key="1">
    <citation type="submission" date="2019-06" db="EMBL/GenBank/DDBJ databases">
        <title>Spirosoma utsteinense sp. nov. isolated from Antarctic ice-free soils.</title>
        <authorList>
            <person name="Tahon G."/>
        </authorList>
    </citation>
    <scope>NUCLEOTIDE SEQUENCE [LARGE SCALE GENOMIC DNA]</scope>
    <source>
        <strain evidence="2 3">LMG 31447</strain>
    </source>
</reference>
<evidence type="ECO:0000259" key="1">
    <source>
        <dbReference type="Pfam" id="PF13590"/>
    </source>
</evidence>
<evidence type="ECO:0000313" key="2">
    <source>
        <dbReference type="EMBL" id="MBC3794315.1"/>
    </source>
</evidence>
<dbReference type="PROSITE" id="PS51257">
    <property type="entry name" value="PROKAR_LIPOPROTEIN"/>
    <property type="match status" value="1"/>
</dbReference>
<protein>
    <recommendedName>
        <fullName evidence="1">DUF4136 domain-containing protein</fullName>
    </recommendedName>
</protein>
<dbReference type="RefSeq" id="WP_186740695.1">
    <property type="nucleotide sequence ID" value="NZ_VFIA01000042.1"/>
</dbReference>
<comment type="caution">
    <text evidence="2">The sequence shown here is derived from an EMBL/GenBank/DDBJ whole genome shotgun (WGS) entry which is preliminary data.</text>
</comment>
<feature type="domain" description="DUF4136" evidence="1">
    <location>
        <begin position="46"/>
        <end position="221"/>
    </location>
</feature>
<gene>
    <name evidence="2" type="ORF">FH603_4842</name>
</gene>
<dbReference type="Gene3D" id="3.30.160.670">
    <property type="match status" value="1"/>
</dbReference>
<organism evidence="2 3">
    <name type="scientific">Spirosoma utsteinense</name>
    <dbReference type="NCBI Taxonomy" id="2585773"/>
    <lineage>
        <taxon>Bacteria</taxon>
        <taxon>Pseudomonadati</taxon>
        <taxon>Bacteroidota</taxon>
        <taxon>Cytophagia</taxon>
        <taxon>Cytophagales</taxon>
        <taxon>Cytophagaceae</taxon>
        <taxon>Spirosoma</taxon>
    </lineage>
</organism>
<accession>A0ABR6WCM0</accession>
<dbReference type="Proteomes" id="UP000700732">
    <property type="component" value="Unassembled WGS sequence"/>
</dbReference>
<dbReference type="EMBL" id="VFIA01000042">
    <property type="protein sequence ID" value="MBC3794315.1"/>
    <property type="molecule type" value="Genomic_DNA"/>
</dbReference>
<dbReference type="Pfam" id="PF13590">
    <property type="entry name" value="DUF4136"/>
    <property type="match status" value="1"/>
</dbReference>
<evidence type="ECO:0000313" key="3">
    <source>
        <dbReference type="Proteomes" id="UP000700732"/>
    </source>
</evidence>
<dbReference type="InterPro" id="IPR025411">
    <property type="entry name" value="DUF4136"/>
</dbReference>
<sequence length="226" mass="24933">MNMYKQKTGKWLTYAALLLTVGGGLMACRENAIADLKPEDNAVYITNRDRSVDFAQYRTFSLPDSVVVESNDRYTPSLTATESQFVTSVVSGLTSRGFQRVSQGQAADLGVALIRVDNRYTGVSANPYGSYYSNYWYGGGFGGGLGGFYDPFLYPSYYTYQVSDRYWEIRIVDLKNRPTGTTNPDQQQLQVIYSGTVRGSEVTDAAAAQQAVTALLGQSPYLQTAR</sequence>
<keyword evidence="3" id="KW-1185">Reference proteome</keyword>
<proteinExistence type="predicted"/>